<dbReference type="Gene3D" id="1.20.1280.50">
    <property type="match status" value="1"/>
</dbReference>
<dbReference type="Pfam" id="PF00646">
    <property type="entry name" value="F-box"/>
    <property type="match status" value="1"/>
</dbReference>
<evidence type="ECO:0000256" key="1">
    <source>
        <dbReference type="SAM" id="MobiDB-lite"/>
    </source>
</evidence>
<reference evidence="3 4" key="1">
    <citation type="submission" date="2023-08" db="EMBL/GenBank/DDBJ databases">
        <authorList>
            <person name="Palmer J.M."/>
        </authorList>
    </citation>
    <scope>NUCLEOTIDE SEQUENCE [LARGE SCALE GENOMIC DNA]</scope>
    <source>
        <strain evidence="3 4">TWF481</strain>
    </source>
</reference>
<accession>A0AAV9WGQ7</accession>
<dbReference type="InterPro" id="IPR001810">
    <property type="entry name" value="F-box_dom"/>
</dbReference>
<keyword evidence="4" id="KW-1185">Reference proteome</keyword>
<dbReference type="SUPFAM" id="SSF81383">
    <property type="entry name" value="F-box domain"/>
    <property type="match status" value="1"/>
</dbReference>
<dbReference type="InterPro" id="IPR036047">
    <property type="entry name" value="F-box-like_dom_sf"/>
</dbReference>
<proteinExistence type="predicted"/>
<evidence type="ECO:0000313" key="3">
    <source>
        <dbReference type="EMBL" id="KAK6507968.1"/>
    </source>
</evidence>
<name>A0AAV9WGQ7_9PEZI</name>
<dbReference type="PROSITE" id="PS50181">
    <property type="entry name" value="FBOX"/>
    <property type="match status" value="1"/>
</dbReference>
<dbReference type="CDD" id="cd09917">
    <property type="entry name" value="F-box_SF"/>
    <property type="match status" value="1"/>
</dbReference>
<dbReference type="SMART" id="SM00256">
    <property type="entry name" value="FBOX"/>
    <property type="match status" value="1"/>
</dbReference>
<gene>
    <name evidence="3" type="ORF">TWF481_006388</name>
</gene>
<sequence length="319" mass="36510">MDRPTDPTPSNQPTEGLETKSLKSEGLLTDSGPKIDKKGFPFDKLPIELQTEILSYCPRDELLEVSKTCRAFRMVCLRFYMREAHVRTSVEGGCLKLLERYEELRSAVKYLKVDIFRRPAKETWDQLMKDNFYDLRYWSRDWIDCTPDTPFNIIGYLRDFDCQGSIPVEECHLDPVFSGICPFKDVRASFNHPKIFEAFSKGFFQRAVHIDIDTICTNIKSFIPFIKLLSKFQPAGLQTLNIRVASPGGPLITMVPEDQLDLHFPRGLKSMTYLAGSFLKGFEGLTTTMSSNAHSTLSPFWKPTPLSGVHLERGRIYQT</sequence>
<protein>
    <recommendedName>
        <fullName evidence="2">F-box domain-containing protein</fullName>
    </recommendedName>
</protein>
<comment type="caution">
    <text evidence="3">The sequence shown here is derived from an EMBL/GenBank/DDBJ whole genome shotgun (WGS) entry which is preliminary data.</text>
</comment>
<dbReference type="Proteomes" id="UP001370758">
    <property type="component" value="Unassembled WGS sequence"/>
</dbReference>
<evidence type="ECO:0000259" key="2">
    <source>
        <dbReference type="PROSITE" id="PS50181"/>
    </source>
</evidence>
<feature type="domain" description="F-box" evidence="2">
    <location>
        <begin position="39"/>
        <end position="83"/>
    </location>
</feature>
<dbReference type="AlphaFoldDB" id="A0AAV9WGQ7"/>
<dbReference type="EMBL" id="JAVHJL010000003">
    <property type="protein sequence ID" value="KAK6507968.1"/>
    <property type="molecule type" value="Genomic_DNA"/>
</dbReference>
<organism evidence="3 4">
    <name type="scientific">Arthrobotrys musiformis</name>
    <dbReference type="NCBI Taxonomy" id="47236"/>
    <lineage>
        <taxon>Eukaryota</taxon>
        <taxon>Fungi</taxon>
        <taxon>Dikarya</taxon>
        <taxon>Ascomycota</taxon>
        <taxon>Pezizomycotina</taxon>
        <taxon>Orbiliomycetes</taxon>
        <taxon>Orbiliales</taxon>
        <taxon>Orbiliaceae</taxon>
        <taxon>Arthrobotrys</taxon>
    </lineage>
</organism>
<evidence type="ECO:0000313" key="4">
    <source>
        <dbReference type="Proteomes" id="UP001370758"/>
    </source>
</evidence>
<feature type="region of interest" description="Disordered" evidence="1">
    <location>
        <begin position="1"/>
        <end position="32"/>
    </location>
</feature>